<keyword evidence="8" id="KW-1185">Reference proteome</keyword>
<evidence type="ECO:0000256" key="3">
    <source>
        <dbReference type="ARBA" id="ARBA00023163"/>
    </source>
</evidence>
<evidence type="ECO:0000256" key="1">
    <source>
        <dbReference type="ARBA" id="ARBA00023015"/>
    </source>
</evidence>
<comment type="caution">
    <text evidence="7">The sequence shown here is derived from an EMBL/GenBank/DDBJ whole genome shotgun (WGS) entry which is preliminary data.</text>
</comment>
<feature type="domain" description="NAC" evidence="6">
    <location>
        <begin position="1"/>
        <end position="175"/>
    </location>
</feature>
<dbReference type="AlphaFoldDB" id="A0AAP0LN09"/>
<evidence type="ECO:0000256" key="5">
    <source>
        <dbReference type="SAM" id="MobiDB-lite"/>
    </source>
</evidence>
<sequence length="498" mass="58304">MLPPTDEKELVTRYLMNKILQKPLPPNNFKALNIYMYGPQKLSAALFQRPGEKTMYFFTRPTYRDPHYRVAGNGYWKESVGRDIPIGSEEDPIGYQKTLVYYEFKRNYYDPNGDIMLNLCNQYKYHGNYSEEDVIKTSWIMNECRINDKRSLPRTQWEAYLMQKNKWFLCKVYKQETEYKNKDELDRNVYSTNRKSGTNELPRTNFLHSPQDRSGNNNNRFRSADEHSSKGFITLPRSNTLLHSRQDLSGSNYIRFCPTDEELVTLYLKNLVLDQPLPTNNFIIDDVHVLGPQYLSAIFQKQEEKIMYFFTWPSYIGNCRSRVAGNGYWKDTEGDDIKIGTKENPIGYKKTLIYYQFEGNYSGEGARMPPFYQFQGNYNHSKDAKKTSWIMHEYRINDQHNLPLACTQNEAYLIKNNKWLLCKIYNQEVEIENRDELDGKVCSINADMDADDTGAVSIQKPSTSNKRREIECDCCAVLCFMCKKLRLGCAGEEEDVAK</sequence>
<feature type="domain" description="NAC" evidence="6">
    <location>
        <begin position="250"/>
        <end position="427"/>
    </location>
</feature>
<protein>
    <recommendedName>
        <fullName evidence="6">NAC domain-containing protein</fullName>
    </recommendedName>
</protein>
<dbReference type="PANTHER" id="PTHR31719:SF179">
    <property type="entry name" value="OS08G0148400 PROTEIN"/>
    <property type="match status" value="1"/>
</dbReference>
<keyword evidence="4" id="KW-0539">Nucleus</keyword>
<keyword evidence="1" id="KW-0805">Transcription regulation</keyword>
<name>A0AAP0LN09_9ROSI</name>
<proteinExistence type="predicted"/>
<evidence type="ECO:0000313" key="8">
    <source>
        <dbReference type="Proteomes" id="UP001428341"/>
    </source>
</evidence>
<reference evidence="7 8" key="1">
    <citation type="submission" date="2024-05" db="EMBL/GenBank/DDBJ databases">
        <title>Haplotype-resolved chromosome-level genome assembly of Huyou (Citrus changshanensis).</title>
        <authorList>
            <person name="Miao C."/>
            <person name="Chen W."/>
            <person name="Wu Y."/>
            <person name="Wang L."/>
            <person name="Zhao S."/>
            <person name="Grierson D."/>
            <person name="Xu C."/>
            <person name="Chen K."/>
        </authorList>
    </citation>
    <scope>NUCLEOTIDE SEQUENCE [LARGE SCALE GENOMIC DNA]</scope>
    <source>
        <strain evidence="7">01-14</strain>
        <tissue evidence="7">Leaf</tissue>
    </source>
</reference>
<evidence type="ECO:0000259" key="6">
    <source>
        <dbReference type="PROSITE" id="PS51005"/>
    </source>
</evidence>
<gene>
    <name evidence="7" type="ORF">WN944_024451</name>
</gene>
<organism evidence="7 8">
    <name type="scientific">Citrus x changshan-huyou</name>
    <dbReference type="NCBI Taxonomy" id="2935761"/>
    <lineage>
        <taxon>Eukaryota</taxon>
        <taxon>Viridiplantae</taxon>
        <taxon>Streptophyta</taxon>
        <taxon>Embryophyta</taxon>
        <taxon>Tracheophyta</taxon>
        <taxon>Spermatophyta</taxon>
        <taxon>Magnoliopsida</taxon>
        <taxon>eudicotyledons</taxon>
        <taxon>Gunneridae</taxon>
        <taxon>Pentapetalae</taxon>
        <taxon>rosids</taxon>
        <taxon>malvids</taxon>
        <taxon>Sapindales</taxon>
        <taxon>Rutaceae</taxon>
        <taxon>Aurantioideae</taxon>
        <taxon>Citrus</taxon>
    </lineage>
</organism>
<keyword evidence="3" id="KW-0804">Transcription</keyword>
<evidence type="ECO:0000256" key="2">
    <source>
        <dbReference type="ARBA" id="ARBA00023125"/>
    </source>
</evidence>
<evidence type="ECO:0000256" key="4">
    <source>
        <dbReference type="ARBA" id="ARBA00023242"/>
    </source>
</evidence>
<dbReference type="Proteomes" id="UP001428341">
    <property type="component" value="Unassembled WGS sequence"/>
</dbReference>
<dbReference type="SUPFAM" id="SSF101941">
    <property type="entry name" value="NAC domain"/>
    <property type="match status" value="2"/>
</dbReference>
<dbReference type="InterPro" id="IPR003441">
    <property type="entry name" value="NAC-dom"/>
</dbReference>
<dbReference type="Gene3D" id="2.170.150.80">
    <property type="entry name" value="NAC domain"/>
    <property type="match status" value="2"/>
</dbReference>
<dbReference type="GO" id="GO:0006355">
    <property type="term" value="P:regulation of DNA-templated transcription"/>
    <property type="evidence" value="ECO:0007669"/>
    <property type="project" value="InterPro"/>
</dbReference>
<accession>A0AAP0LN09</accession>
<dbReference type="PANTHER" id="PTHR31719">
    <property type="entry name" value="NAC TRANSCRIPTION FACTOR 56"/>
    <property type="match status" value="1"/>
</dbReference>
<dbReference type="EMBL" id="JBCGBO010000024">
    <property type="protein sequence ID" value="KAK9181314.1"/>
    <property type="molecule type" value="Genomic_DNA"/>
</dbReference>
<dbReference type="GO" id="GO:0003677">
    <property type="term" value="F:DNA binding"/>
    <property type="evidence" value="ECO:0007669"/>
    <property type="project" value="UniProtKB-KW"/>
</dbReference>
<dbReference type="PROSITE" id="PS51005">
    <property type="entry name" value="NAC"/>
    <property type="match status" value="2"/>
</dbReference>
<feature type="compositionally biased region" description="Polar residues" evidence="5">
    <location>
        <begin position="192"/>
        <end position="221"/>
    </location>
</feature>
<dbReference type="Pfam" id="PF02365">
    <property type="entry name" value="NAM"/>
    <property type="match status" value="2"/>
</dbReference>
<keyword evidence="2" id="KW-0238">DNA-binding</keyword>
<evidence type="ECO:0000313" key="7">
    <source>
        <dbReference type="EMBL" id="KAK9181314.1"/>
    </source>
</evidence>
<dbReference type="InterPro" id="IPR036093">
    <property type="entry name" value="NAC_dom_sf"/>
</dbReference>
<feature type="region of interest" description="Disordered" evidence="5">
    <location>
        <begin position="192"/>
        <end position="227"/>
    </location>
</feature>